<keyword evidence="2" id="KW-1185">Reference proteome</keyword>
<gene>
    <name evidence="1" type="ORF">AG0111_0g2463</name>
</gene>
<protein>
    <submittedName>
        <fullName evidence="1">Uncharacterized protein</fullName>
    </submittedName>
</protein>
<accession>A0ACB6FW90</accession>
<dbReference type="EMBL" id="PDWZ02000002">
    <property type="protein sequence ID" value="KAB2108737.1"/>
    <property type="molecule type" value="Genomic_DNA"/>
</dbReference>
<organism evidence="1 2">
    <name type="scientific">Alternaria gaisen</name>
    <dbReference type="NCBI Taxonomy" id="167740"/>
    <lineage>
        <taxon>Eukaryota</taxon>
        <taxon>Fungi</taxon>
        <taxon>Dikarya</taxon>
        <taxon>Ascomycota</taxon>
        <taxon>Pezizomycotina</taxon>
        <taxon>Dothideomycetes</taxon>
        <taxon>Pleosporomycetidae</taxon>
        <taxon>Pleosporales</taxon>
        <taxon>Pleosporineae</taxon>
        <taxon>Pleosporaceae</taxon>
        <taxon>Alternaria</taxon>
        <taxon>Alternaria sect. Alternaria</taxon>
    </lineage>
</organism>
<proteinExistence type="predicted"/>
<sequence length="95" mass="11206">MNSEEYINKIILIAGDELTYDEFKTIFKQKTGQKLPMIYRLTSAAINEMVREVGYMFKWFRDVGYGADISSLKERNQELKDLKTWLDVESAWKTL</sequence>
<comment type="caution">
    <text evidence="1">The sequence shown here is derived from an EMBL/GenBank/DDBJ whole genome shotgun (WGS) entry which is preliminary data.</text>
</comment>
<name>A0ACB6FW90_9PLEO</name>
<evidence type="ECO:0000313" key="2">
    <source>
        <dbReference type="Proteomes" id="UP000293547"/>
    </source>
</evidence>
<dbReference type="Proteomes" id="UP000293547">
    <property type="component" value="Unassembled WGS sequence"/>
</dbReference>
<evidence type="ECO:0000313" key="1">
    <source>
        <dbReference type="EMBL" id="KAB2108737.1"/>
    </source>
</evidence>
<reference evidence="1 2" key="1">
    <citation type="journal article" date="2019" name="bioRxiv">
        <title>Genomics, evolutionary history and diagnostics of the Alternaria alternata species group including apple and Asian pear pathotypes.</title>
        <authorList>
            <person name="Armitage A.D."/>
            <person name="Cockerton H.M."/>
            <person name="Sreenivasaprasad S."/>
            <person name="Woodhall J.W."/>
            <person name="Lane C.R."/>
            <person name="Harrison R.J."/>
            <person name="Clarkson J.P."/>
        </authorList>
    </citation>
    <scope>NUCLEOTIDE SEQUENCE [LARGE SCALE GENOMIC DNA]</scope>
    <source>
        <strain evidence="1 2">FERA 650</strain>
    </source>
</reference>